<name>A0A5Q0TW84_9VIRU</name>
<keyword evidence="1" id="KW-0548">Nucleotidyltransferase</keyword>
<sequence>MARVFKTPQYIEAHHLLERVAVASDDDLARFSEWDGFQRDIAVRLAYGDDEIAEALIGSGRSEQRLRSFALACRSIRCDRESFPILWGYHAAMYLWHRVVSRFCPGSCIWTSDALSCAEEASVMAAMGMVAGFQTGSVSLSHTSRLSASAIKDALGRNAAAVLSVPDLLRSEMAYVELRKAFDRIDDEDFDRSSIRIPQGGSSWHGAMGLTEVYWVAGMAVVVADGCLVMVNEAVRSAVADTVWSSILWRIHSEIGDQCAECPVNAARATHDYVVAAVRSRRHKRESTETLAAQMKAAYSSRMALLTLDDETPSDLALLQSSALSEAADALRCSEEPYTECLKAMCDKCAMNYGTAWNLLPAPDASIASLDKAIREKYNAPRGVNDHTWDAFMSYARGAISATYLMSRRDELHANEVTMSDGTLASDHEWAVSCLSGTLEYPPAGGTAFIERVLPWSEVMEDWHLRADDVTHVSCSLDGFVHGRVAVKRELEWVCDNGSRFSNGWKPARVREAWRAGHIPGDRVLYTAAKSENTKYGAKIRETMSGDDVMRAVLSEIDENMSHLATYVDGVAMRAPPYAVEAKMSAIVRDEASIKLSLDVSGWSPNMIRTKEMAFIDMLMSFFKIPAEQTASCVFKNTWVVSTRGAYFAKWEATDGSIQGFFGTADTILHSMMAQWCMRQCKTRGVFPEAATMKKVCLIDDIVMSFNGANVGDQELIKMVSEEYKALGFEADAVKTIASRTHCHFLNRIYSIRGEILTFAKIMAKADREHERLWVPFEAEVESIFGAFKGAADRGMAVWEAYSMACWRTVWRARFVSRSAVESDRRFAYWGAFLPVNLGGWGVPSVTSWLTNSVTDAMTQGLCAIGVIQRHVGHSGEFKREMDALITAALTQDLSPQTDWLYIQNHRAPRAASMERPMSHVDRLVARLADTSVRDPAMRQLLSLPTSQAYEDSVVQVVSQITWQSDILVEFMESLPHAASITILGKLASCKWFLRRAPLAMRNVMRANFTRANRRSVSAFTQVEPNRSLKVSIDSTASEWVEALRSRSPCSSRICIVDHVRPTVTDVLANAGTAAAHIEVYAPASPFDAPKPGGSVLKKTYAAPRVAVVGSDGLKMSSILGRAFHRASIAMAAAECMLYPAEQLRDAWCAAWGLPNELRWPALGTDSSNTARMMTTSRCRAFATSCNVNLSSQTSVDMHKYLSVAEHVSMTTPHSLVLTTCKLMSVVACEMGEFDGTRGAAQRRYVMRKNALSVRPDPVDQRSVELALPSFPMLSIPYAALAEVEVALEARQGEAGREVVAHGARGCSAPAAGAAVLARGFGMPALRALIDASSALPRATTGNADVSVRDSGARHEARWASSALAIISQAYAAAGVQPDSVHVHIRAKVVSRVWRGEMTLAGAIAECPALGLSQAALDSIIADLRSIGSPPEALASEMDALRSTTRGSIRARNAVIEMARWITMSRSREDMPEKATLFETSAHWERRSIAAAGEGEVMYAKVMSAVIYCIAMCPVRTAAAVLGACVGGVGVAWGNYTRRAVRIADAVTHFDQYANSVQLPSTDGRTLVANWHDLYIREIRIMAPIVPQSLRGEARMSAGVPTTEATVAAPSRHGQFKVSQEVEAASSLALMSCVRTYVAPEAVAERVRAIMTGQRMGEDGSREAAVAEEAETDAGYAAAERIRSLLSAGALRLADMRDSADEHAASPENLHALMNEEERVMYPLSDLSRSGLQWRLTLLEQLRHGHSGMAPDA</sequence>
<proteinExistence type="predicted"/>
<keyword evidence="1" id="KW-0808">Transferase</keyword>
<dbReference type="EMBL" id="MK440633">
    <property type="protein sequence ID" value="QGA70917.1"/>
    <property type="molecule type" value="Viral_cRNA"/>
</dbReference>
<organism evidence="1">
    <name type="scientific">Gran virus</name>
    <dbReference type="NCBI Taxonomy" id="2651950"/>
    <lineage>
        <taxon>Viruses</taxon>
        <taxon>Riboviria</taxon>
        <taxon>Orthornavirae</taxon>
        <taxon>Negarnaviricota</taxon>
        <taxon>Haploviricotina</taxon>
        <taxon>Chunqiuviricetes</taxon>
        <taxon>Muvirales</taxon>
        <taxon>Qinviridae</taxon>
    </lineage>
</organism>
<protein>
    <submittedName>
        <fullName evidence="1">RNA-dependent RNA polymerase</fullName>
    </submittedName>
</protein>
<evidence type="ECO:0000313" key="1">
    <source>
        <dbReference type="EMBL" id="QGA70917.1"/>
    </source>
</evidence>
<keyword evidence="1" id="KW-0696">RNA-directed RNA polymerase</keyword>
<accession>A0A5Q0TW84</accession>
<dbReference type="GO" id="GO:0003968">
    <property type="term" value="F:RNA-directed RNA polymerase activity"/>
    <property type="evidence" value="ECO:0007669"/>
    <property type="project" value="UniProtKB-KW"/>
</dbReference>
<reference evidence="1" key="1">
    <citation type="journal article" date="2019" name="Viruses">
        <title>Meta-Transcriptomic Comparison of the RNA Viromes of the Mosquito Vectors Culex pipiens and Culex torrentium in Northern Europe.</title>
        <authorList>
            <person name="Pettersson J.H.O."/>
            <person name="Shi M."/>
            <person name="Eden J.-S."/>
            <person name="Holmes E.C."/>
            <person name="Hesson J.C."/>
        </authorList>
    </citation>
    <scope>NUCLEOTIDE SEQUENCE</scope>
    <source>
        <strain evidence="1">OTU32</strain>
    </source>
</reference>